<feature type="repeat" description="ANK" evidence="2">
    <location>
        <begin position="938"/>
        <end position="970"/>
    </location>
</feature>
<reference evidence="6 7" key="1">
    <citation type="submission" date="2023-01" db="EMBL/GenBank/DDBJ databases">
        <title>Analysis of 21 Apiospora genomes using comparative genomics revels a genus with tremendous synthesis potential of carbohydrate active enzymes and secondary metabolites.</title>
        <authorList>
            <person name="Sorensen T."/>
        </authorList>
    </citation>
    <scope>NUCLEOTIDE SEQUENCE [LARGE SCALE GENOMIC DNA]</scope>
    <source>
        <strain evidence="6 7">CBS 135458</strain>
    </source>
</reference>
<dbReference type="RefSeq" id="XP_066718483.1">
    <property type="nucleotide sequence ID" value="XM_066856316.1"/>
</dbReference>
<dbReference type="InterPro" id="IPR002110">
    <property type="entry name" value="Ankyrin_rpt"/>
</dbReference>
<dbReference type="SUPFAM" id="SSF48403">
    <property type="entry name" value="Ankyrin repeat"/>
    <property type="match status" value="1"/>
</dbReference>
<accession>A0ABR1VRY5</accession>
<dbReference type="SUPFAM" id="SSF53474">
    <property type="entry name" value="alpha/beta-Hydrolases"/>
    <property type="match status" value="1"/>
</dbReference>
<evidence type="ECO:0000256" key="3">
    <source>
        <dbReference type="SAM" id="MobiDB-lite"/>
    </source>
</evidence>
<feature type="repeat" description="ANK" evidence="2">
    <location>
        <begin position="1098"/>
        <end position="1123"/>
    </location>
</feature>
<dbReference type="Gene3D" id="3.40.50.300">
    <property type="entry name" value="P-loop containing nucleotide triphosphate hydrolases"/>
    <property type="match status" value="1"/>
</dbReference>
<dbReference type="PANTHER" id="PTHR10039">
    <property type="entry name" value="AMELOGENIN"/>
    <property type="match status" value="1"/>
</dbReference>
<dbReference type="GeneID" id="92089379"/>
<dbReference type="PROSITE" id="PS50297">
    <property type="entry name" value="ANK_REP_REGION"/>
    <property type="match status" value="3"/>
</dbReference>
<feature type="region of interest" description="Disordered" evidence="3">
    <location>
        <begin position="1213"/>
        <end position="1243"/>
    </location>
</feature>
<dbReference type="InterPro" id="IPR027417">
    <property type="entry name" value="P-loop_NTPase"/>
</dbReference>
<proteinExistence type="predicted"/>
<dbReference type="Gene3D" id="1.25.40.20">
    <property type="entry name" value="Ankyrin repeat-containing domain"/>
    <property type="match status" value="2"/>
</dbReference>
<dbReference type="EMBL" id="JAQQWL010000005">
    <property type="protein sequence ID" value="KAK8074008.1"/>
    <property type="molecule type" value="Genomic_DNA"/>
</dbReference>
<evidence type="ECO:0000259" key="5">
    <source>
        <dbReference type="Pfam" id="PF24883"/>
    </source>
</evidence>
<keyword evidence="4" id="KW-0472">Membrane</keyword>
<dbReference type="SUPFAM" id="SSF52540">
    <property type="entry name" value="P-loop containing nucleoside triphosphate hydrolases"/>
    <property type="match status" value="1"/>
</dbReference>
<feature type="repeat" description="ANK" evidence="2">
    <location>
        <begin position="1065"/>
        <end position="1097"/>
    </location>
</feature>
<keyword evidence="1" id="KW-0677">Repeat</keyword>
<keyword evidence="7" id="KW-1185">Reference proteome</keyword>
<keyword evidence="4" id="KW-0812">Transmembrane</keyword>
<sequence>MSPGTVDIVIISIPDILSSQRDGSDYLSLHELLPGDFPQTRIIPLGPRSGSPLATLHDRATELLDLLSNRRKIDPYRPILFIAHSIGGLVVKVALVRAWREIKYRAIARSTRAIVFLGTPHRVTSLSKSLPASLVSYIGDIIDLVPEKGSPNRSLQWSPSSQCPSNLSLSLDELHRSWMKIYSTRLRVTTVYETVSPVVPKCYAVCNLPEDGEALMPMNTTHELLGYYKSRNDLGYRIISDRISWMLDWIHKSVPSRRDFGDDEYQILHSLWPEELVSAVYLISEPHKKTFSWIWQIVSMQSWLQSTGPSMYCITGKPGSGKSVMSRHIWDKLSSIEPDTVLSAQGSDALPILVAAHFTDFNFPPSSSESILRSLLHQVIALQPSLSKFLPSSLASWHYHGESHLHDLSCTLHHLARHSNILVIIDALDECHADVQRDTIEALYFDGTQISPEDLVPPEIRTACTCTLPRSTSGLKVMMSSRSHILEDLFARDAISRLDLSIGKPAQGLIHDAQHIIADRLELRWDIYRGVLTPIFDQLVISNRATGVFLWVSLVISSMSSDKHFYRSLPRRGFTNNTLKAFLPRHAADHDPTTYLSIVPTSLDELYQFVLDAVLRRQNKALVLKALTWVCLAQAPLSPVELFEAIGAVKPGVEQTAKCSRFQDLGTGMFLLGGLVEVQDSKVRLIHQTARDFLLGRLPLLWPLKRAPVSRLRGKYNDSTSLLHGELNIWCMDYLHTISHVENRNLNTESYELEQRWPLIQYAATHWRQHQVKARTVIPDDLTRRLFRPRSMLFLAWFPRWWGHECHNEEDHQMFPTYPTQGIVASFLGHEALIREWLELFSMKATEYTKYGWSAETLSTAAGRAVKARRKCSADIADSRLRRSIDIVRYLVQEGGLRDHVWAPEPTALHFAARKRMTSIASLLLQLGASNVDAVDELGRTPLQDASILGNLDMLRLLLSHGADLNIMDHSKHTALELASLYGRANVAFLNACKSGSPDTVRHFLQMDVSPSSDRIGIPALHHVLIDGVSPTATGLEKLPHQGSRIQVLRLLLDAGVSPDVTDHMHQTCLHRAARRSEGLIIRFLVSRGANVSVPDQYGRTPLDYASHNADLDAIEYLIQAGSVVTNTTWLSVLESGHSERPATCLVNTHPLPDAIPCPTSASSSTSLVPAGTADSLSAGSVGTDQNGAGTYELEDVQAEVDDTSDIHTSEMFADGFETPGDQRPNTDDPLDPDDTPPDQGHRHLIVKPGRFPVENIQISKSSTDKEFVNILREAYRSPQSRPKQIFSIYRFSHWGLDEFSHLNGVYHSESLGRLNEYYFPFGLPDYDFVHVDNGKPPISASFFHQHYWSCPADCDRCRFPRWCNALGSTDVEVGNGLGCVNYLHRTPKRYEKWERTSQDATQLFYGLTAFELPCFIGFCAYLLAAMSFVVSFLVYWFVLQSHTDVQNATVPLVIIINIGFGLYGIVGRPGWNGDLIG</sequence>
<dbReference type="InterPro" id="IPR036770">
    <property type="entry name" value="Ankyrin_rpt-contain_sf"/>
</dbReference>
<evidence type="ECO:0000313" key="7">
    <source>
        <dbReference type="Proteomes" id="UP001480595"/>
    </source>
</evidence>
<dbReference type="PROSITE" id="PS50088">
    <property type="entry name" value="ANK_REPEAT"/>
    <property type="match status" value="3"/>
</dbReference>
<dbReference type="SMART" id="SM00248">
    <property type="entry name" value="ANK"/>
    <property type="match status" value="6"/>
</dbReference>
<evidence type="ECO:0000256" key="4">
    <source>
        <dbReference type="SAM" id="Phobius"/>
    </source>
</evidence>
<feature type="compositionally biased region" description="Polar residues" evidence="3">
    <location>
        <begin position="1175"/>
        <end position="1189"/>
    </location>
</feature>
<dbReference type="Pfam" id="PF12796">
    <property type="entry name" value="Ank_2"/>
    <property type="match status" value="2"/>
</dbReference>
<protein>
    <recommendedName>
        <fullName evidence="5">Nephrocystin 3-like N-terminal domain-containing protein</fullName>
    </recommendedName>
</protein>
<organism evidence="6 7">
    <name type="scientific">Apiospora phragmitis</name>
    <dbReference type="NCBI Taxonomy" id="2905665"/>
    <lineage>
        <taxon>Eukaryota</taxon>
        <taxon>Fungi</taxon>
        <taxon>Dikarya</taxon>
        <taxon>Ascomycota</taxon>
        <taxon>Pezizomycotina</taxon>
        <taxon>Sordariomycetes</taxon>
        <taxon>Xylariomycetidae</taxon>
        <taxon>Amphisphaeriales</taxon>
        <taxon>Apiosporaceae</taxon>
        <taxon>Apiospora</taxon>
    </lineage>
</organism>
<evidence type="ECO:0000313" key="6">
    <source>
        <dbReference type="EMBL" id="KAK8074008.1"/>
    </source>
</evidence>
<name>A0ABR1VRY5_9PEZI</name>
<feature type="domain" description="Nephrocystin 3-like N-terminal" evidence="5">
    <location>
        <begin position="290"/>
        <end position="441"/>
    </location>
</feature>
<comment type="caution">
    <text evidence="6">The sequence shown here is derived from an EMBL/GenBank/DDBJ whole genome shotgun (WGS) entry which is preliminary data.</text>
</comment>
<dbReference type="InterPro" id="IPR056884">
    <property type="entry name" value="NPHP3-like_N"/>
</dbReference>
<feature type="transmembrane region" description="Helical" evidence="4">
    <location>
        <begin position="1416"/>
        <end position="1439"/>
    </location>
</feature>
<feature type="region of interest" description="Disordered" evidence="3">
    <location>
        <begin position="1160"/>
        <end position="1189"/>
    </location>
</feature>
<keyword evidence="4" id="KW-1133">Transmembrane helix</keyword>
<gene>
    <name evidence="6" type="ORF">PG994_004907</name>
</gene>
<dbReference type="Pfam" id="PF24883">
    <property type="entry name" value="NPHP3_N"/>
    <property type="match status" value="1"/>
</dbReference>
<keyword evidence="2" id="KW-0040">ANK repeat</keyword>
<feature type="transmembrane region" description="Helical" evidence="4">
    <location>
        <begin position="1451"/>
        <end position="1472"/>
    </location>
</feature>
<dbReference type="Gene3D" id="3.40.50.1820">
    <property type="entry name" value="alpha/beta hydrolase"/>
    <property type="match status" value="1"/>
</dbReference>
<dbReference type="PANTHER" id="PTHR10039:SF5">
    <property type="entry name" value="NACHT DOMAIN-CONTAINING PROTEIN"/>
    <property type="match status" value="1"/>
</dbReference>
<dbReference type="InterPro" id="IPR029058">
    <property type="entry name" value="AB_hydrolase_fold"/>
</dbReference>
<evidence type="ECO:0000256" key="1">
    <source>
        <dbReference type="ARBA" id="ARBA00022737"/>
    </source>
</evidence>
<dbReference type="Proteomes" id="UP001480595">
    <property type="component" value="Unassembled WGS sequence"/>
</dbReference>
<evidence type="ECO:0000256" key="2">
    <source>
        <dbReference type="PROSITE-ProRule" id="PRU00023"/>
    </source>
</evidence>